<proteinExistence type="predicted"/>
<organism evidence="1">
    <name type="scientific">marine sediment metagenome</name>
    <dbReference type="NCBI Taxonomy" id="412755"/>
    <lineage>
        <taxon>unclassified sequences</taxon>
        <taxon>metagenomes</taxon>
        <taxon>ecological metagenomes</taxon>
    </lineage>
</organism>
<reference evidence="1" key="1">
    <citation type="journal article" date="2014" name="Front. Microbiol.">
        <title>High frequency of phylogenetically diverse reductive dehalogenase-homologous genes in deep subseafloor sedimentary metagenomes.</title>
        <authorList>
            <person name="Kawai M."/>
            <person name="Futagami T."/>
            <person name="Toyoda A."/>
            <person name="Takaki Y."/>
            <person name="Nishi S."/>
            <person name="Hori S."/>
            <person name="Arai W."/>
            <person name="Tsubouchi T."/>
            <person name="Morono Y."/>
            <person name="Uchiyama I."/>
            <person name="Ito T."/>
            <person name="Fujiyama A."/>
            <person name="Inagaki F."/>
            <person name="Takami H."/>
        </authorList>
    </citation>
    <scope>NUCLEOTIDE SEQUENCE</scope>
    <source>
        <strain evidence="1">Expedition CK06-06</strain>
    </source>
</reference>
<accession>X0UE97</accession>
<comment type="caution">
    <text evidence="1">The sequence shown here is derived from an EMBL/GenBank/DDBJ whole genome shotgun (WGS) entry which is preliminary data.</text>
</comment>
<name>X0UE97_9ZZZZ</name>
<gene>
    <name evidence="1" type="ORF">S01H1_36366</name>
</gene>
<protein>
    <submittedName>
        <fullName evidence="1">Uncharacterized protein</fullName>
    </submittedName>
</protein>
<feature type="non-terminal residue" evidence="1">
    <location>
        <position position="83"/>
    </location>
</feature>
<sequence length="83" mass="9087">MSRVSETTLDVQDAELCDEAKAALADYAGRLLHRQAMRGVAPPPGAPPLPYTPGEHRPDYDHAEVWFVTGWTIQEAPDGGISW</sequence>
<dbReference type="AlphaFoldDB" id="X0UE97"/>
<evidence type="ECO:0000313" key="1">
    <source>
        <dbReference type="EMBL" id="GAG03920.1"/>
    </source>
</evidence>
<dbReference type="EMBL" id="BARS01022780">
    <property type="protein sequence ID" value="GAG03920.1"/>
    <property type="molecule type" value="Genomic_DNA"/>
</dbReference>